<evidence type="ECO:0000256" key="1">
    <source>
        <dbReference type="SAM" id="MobiDB-lite"/>
    </source>
</evidence>
<dbReference type="RefSeq" id="WP_125094347.1">
    <property type="nucleotide sequence ID" value="NZ_RRUE01000001.1"/>
</dbReference>
<feature type="compositionally biased region" description="Low complexity" evidence="1">
    <location>
        <begin position="487"/>
        <end position="533"/>
    </location>
</feature>
<reference evidence="3 4" key="1">
    <citation type="submission" date="2018-11" db="EMBL/GenBank/DDBJ databases">
        <title>Genome sequencing of Lautropia sp. KCOM 2505 (= ChDC F240).</title>
        <authorList>
            <person name="Kook J.-K."/>
            <person name="Park S.-N."/>
            <person name="Lim Y.K."/>
        </authorList>
    </citation>
    <scope>NUCLEOTIDE SEQUENCE [LARGE SCALE GENOMIC DNA]</scope>
    <source>
        <strain evidence="3 4">KCOM 2505</strain>
    </source>
</reference>
<feature type="domain" description="Aminoglycoside phosphotransferase" evidence="2">
    <location>
        <begin position="258"/>
        <end position="386"/>
    </location>
</feature>
<dbReference type="InterPro" id="IPR051678">
    <property type="entry name" value="AGP_Transferase"/>
</dbReference>
<dbReference type="PANTHER" id="PTHR21310:SF40">
    <property type="entry name" value="AMINOGLYCOSIDE PHOSPHOTRANSFERASE DOMAIN-CONTAINING PROTEIN-RELATED"/>
    <property type="match status" value="1"/>
</dbReference>
<accession>A0A3R8NSM2</accession>
<feature type="region of interest" description="Disordered" evidence="1">
    <location>
        <begin position="487"/>
        <end position="552"/>
    </location>
</feature>
<keyword evidence="4" id="KW-1185">Reference proteome</keyword>
<feature type="domain" description="Aminoglycoside phosphotransferase" evidence="2">
    <location>
        <begin position="664"/>
        <end position="849"/>
    </location>
</feature>
<dbReference type="Pfam" id="PF01636">
    <property type="entry name" value="APH"/>
    <property type="match status" value="2"/>
</dbReference>
<comment type="caution">
    <text evidence="3">The sequence shown here is derived from an EMBL/GenBank/DDBJ whole genome shotgun (WGS) entry which is preliminary data.</text>
</comment>
<organism evidence="3 4">
    <name type="scientific">Lautropia dentalis</name>
    <dbReference type="NCBI Taxonomy" id="2490857"/>
    <lineage>
        <taxon>Bacteria</taxon>
        <taxon>Pseudomonadati</taxon>
        <taxon>Pseudomonadota</taxon>
        <taxon>Betaproteobacteria</taxon>
        <taxon>Burkholderiales</taxon>
        <taxon>Burkholderiaceae</taxon>
        <taxon>Lautropia</taxon>
    </lineage>
</organism>
<dbReference type="Gene3D" id="3.90.1200.10">
    <property type="match status" value="2"/>
</dbReference>
<evidence type="ECO:0000313" key="3">
    <source>
        <dbReference type="EMBL" id="RRN44915.1"/>
    </source>
</evidence>
<sequence length="920" mass="99528">MNQPPARQSSPLNDADHALIARDTDLPGLGLLLDEEALLDEVGRQMPAADVARIRIDYLRYKPGTSCMAGLRVIDTLGRTQHAFARALTASNPDWDQHAARLQKRAALDGRFSAHVLPRTRLLLASAVHDRRITALGTLLNTPGTLDGTQPLPDDLGIEQHLYEREIQAHVLRYKPERRMVLQLRQGSRPVGVLRACTEREFPATEAGARLARAFQGTAPLAVGATRHFLVMPWQRGQSLDMLGNDTARAVQELSAHGEVPSADMPQLDLGLFADIGLRLGELHEARIAHPMHRTVADDIDALTRAAGSIARLLPALGGRAHSLADRTAQALQQASTGWQPCITHGDLSLEQMVRDPLGQLQFIDWDNAALGDPMADAGSLLARLATQYLGRSRTAPTPDTLADLLDTVHDALARGIDASSPLPATLSARAPHTRRRAGWHTVAGLLRLAPEGFRRRRPSWPEQMEQIVALAEYLAAQLQPAPLHAATAPAGTTEPPSTSLPSTTTGAVAAETTGRETSSMRPAPAHPAAAEAGHTPVTAGAPGTGNTPSSWPQTDRTLMQPLLLDALHLPAGDWQLEPVRVLRHKAGRRALLDYTLIHRVPAETTRTSTAGTSTAGIPAPDTPATPATAGCATPGAAPAATATTRIELLGKLRFKGADRHGFAVQKALYEHGFDLPWVALPEALAILPEQRLWLQRRVPGTMASHLIRPGSDPGLSFRIGQALAALHRAGGQLLDAARNGQPATGAPPIDPSRRWTLEDELDMLHGRLEKAAEARPAWAERIRALIPATRRLARRLPTTAPTGIHRDCYADQILVDGERLTWLDLDLFCLGDPALDVGNFVAHLMEDALRHHGSLHALQAHQQALTDGFRQDTPHVDMTAIEGWTLLSLARHVQLSTQFDDRHTTTLPLLEYCEHQLGI</sequence>
<dbReference type="OrthoDB" id="3806873at2"/>
<dbReference type="InterPro" id="IPR011009">
    <property type="entry name" value="Kinase-like_dom_sf"/>
</dbReference>
<name>A0A3R8NSM2_9BURK</name>
<dbReference type="Proteomes" id="UP000270261">
    <property type="component" value="Unassembled WGS sequence"/>
</dbReference>
<dbReference type="EMBL" id="RRUE01000001">
    <property type="protein sequence ID" value="RRN44915.1"/>
    <property type="molecule type" value="Genomic_DNA"/>
</dbReference>
<dbReference type="AlphaFoldDB" id="A0A3R8NSM2"/>
<proteinExistence type="predicted"/>
<dbReference type="InterPro" id="IPR002575">
    <property type="entry name" value="Aminoglycoside_PTrfase"/>
</dbReference>
<dbReference type="PANTHER" id="PTHR21310">
    <property type="entry name" value="AMINOGLYCOSIDE PHOSPHOTRANSFERASE-RELATED-RELATED"/>
    <property type="match status" value="1"/>
</dbReference>
<dbReference type="SUPFAM" id="SSF56112">
    <property type="entry name" value="Protein kinase-like (PK-like)"/>
    <property type="match status" value="2"/>
</dbReference>
<gene>
    <name evidence="3" type="ORF">EHV23_01140</name>
</gene>
<protein>
    <recommendedName>
        <fullName evidence="2">Aminoglycoside phosphotransferase domain-containing protein</fullName>
    </recommendedName>
</protein>
<evidence type="ECO:0000313" key="4">
    <source>
        <dbReference type="Proteomes" id="UP000270261"/>
    </source>
</evidence>
<evidence type="ECO:0000259" key="2">
    <source>
        <dbReference type="Pfam" id="PF01636"/>
    </source>
</evidence>